<protein>
    <submittedName>
        <fullName evidence="4">GGDEF domain-containing protein</fullName>
    </submittedName>
</protein>
<dbReference type="GO" id="GO:0043709">
    <property type="term" value="P:cell adhesion involved in single-species biofilm formation"/>
    <property type="evidence" value="ECO:0007669"/>
    <property type="project" value="TreeGrafter"/>
</dbReference>
<gene>
    <name evidence="4" type="ORF">G1H19_20575</name>
</gene>
<keyword evidence="2" id="KW-0812">Transmembrane</keyword>
<dbReference type="SMART" id="SM00267">
    <property type="entry name" value="GGDEF"/>
    <property type="match status" value="1"/>
</dbReference>
<reference evidence="4 5" key="1">
    <citation type="submission" date="2020-02" db="EMBL/GenBank/DDBJ databases">
        <title>The whole genome sequence of CPCC 205119.</title>
        <authorList>
            <person name="Jiang Z."/>
        </authorList>
    </citation>
    <scope>NUCLEOTIDE SEQUENCE [LARGE SCALE GENOMIC DNA]</scope>
    <source>
        <strain evidence="4 5">CPCC 205119</strain>
    </source>
</reference>
<comment type="caution">
    <text evidence="4">The sequence shown here is derived from an EMBL/GenBank/DDBJ whole genome shotgun (WGS) entry which is preliminary data.</text>
</comment>
<dbReference type="InterPro" id="IPR050469">
    <property type="entry name" value="Diguanylate_Cyclase"/>
</dbReference>
<dbReference type="AlphaFoldDB" id="A0A7K3WIP3"/>
<keyword evidence="2" id="KW-0472">Membrane</keyword>
<dbReference type="CDD" id="cd01949">
    <property type="entry name" value="GGDEF"/>
    <property type="match status" value="1"/>
</dbReference>
<dbReference type="NCBIfam" id="TIGR00254">
    <property type="entry name" value="GGDEF"/>
    <property type="match status" value="1"/>
</dbReference>
<feature type="domain" description="GGDEF" evidence="3">
    <location>
        <begin position="265"/>
        <end position="402"/>
    </location>
</feature>
<evidence type="ECO:0000313" key="5">
    <source>
        <dbReference type="Proteomes" id="UP000470470"/>
    </source>
</evidence>
<organism evidence="4 5">
    <name type="scientific">Goekera deserti</name>
    <dbReference type="NCBI Taxonomy" id="2497753"/>
    <lineage>
        <taxon>Bacteria</taxon>
        <taxon>Bacillati</taxon>
        <taxon>Actinomycetota</taxon>
        <taxon>Actinomycetes</taxon>
        <taxon>Geodermatophilales</taxon>
        <taxon>Geodermatophilaceae</taxon>
        <taxon>Goekera</taxon>
    </lineage>
</organism>
<dbReference type="RefSeq" id="WP_163638867.1">
    <property type="nucleotide sequence ID" value="NZ_JAAGWK010000034.1"/>
</dbReference>
<dbReference type="PROSITE" id="PS50887">
    <property type="entry name" value="GGDEF"/>
    <property type="match status" value="1"/>
</dbReference>
<dbReference type="EMBL" id="JAAGWK010000034">
    <property type="protein sequence ID" value="NEL56368.1"/>
    <property type="molecule type" value="Genomic_DNA"/>
</dbReference>
<keyword evidence="2" id="KW-1133">Transmembrane helix</keyword>
<evidence type="ECO:0000259" key="3">
    <source>
        <dbReference type="PROSITE" id="PS50887"/>
    </source>
</evidence>
<dbReference type="GO" id="GO:0005886">
    <property type="term" value="C:plasma membrane"/>
    <property type="evidence" value="ECO:0007669"/>
    <property type="project" value="TreeGrafter"/>
</dbReference>
<dbReference type="Pfam" id="PF00990">
    <property type="entry name" value="GGDEF"/>
    <property type="match status" value="1"/>
</dbReference>
<dbReference type="InterPro" id="IPR000160">
    <property type="entry name" value="GGDEF_dom"/>
</dbReference>
<proteinExistence type="predicted"/>
<dbReference type="Proteomes" id="UP000470470">
    <property type="component" value="Unassembled WGS sequence"/>
</dbReference>
<feature type="transmembrane region" description="Helical" evidence="2">
    <location>
        <begin position="138"/>
        <end position="165"/>
    </location>
</feature>
<dbReference type="Gene3D" id="3.30.70.270">
    <property type="match status" value="1"/>
</dbReference>
<evidence type="ECO:0000313" key="4">
    <source>
        <dbReference type="EMBL" id="NEL56368.1"/>
    </source>
</evidence>
<dbReference type="InterPro" id="IPR029787">
    <property type="entry name" value="Nucleotide_cyclase"/>
</dbReference>
<dbReference type="GO" id="GO:1902201">
    <property type="term" value="P:negative regulation of bacterial-type flagellum-dependent cell motility"/>
    <property type="evidence" value="ECO:0007669"/>
    <property type="project" value="TreeGrafter"/>
</dbReference>
<dbReference type="GO" id="GO:0052621">
    <property type="term" value="F:diguanylate cyclase activity"/>
    <property type="evidence" value="ECO:0007669"/>
    <property type="project" value="TreeGrafter"/>
</dbReference>
<feature type="transmembrane region" description="Helical" evidence="2">
    <location>
        <begin position="53"/>
        <end position="70"/>
    </location>
</feature>
<sequence length="402" mass="43181">MARTGGGGSDPLPRVLDVPSSTSPPVPVRRHGWRDDLGSEALYELDRRGASGVLVYLFCWLGIAVSFDLFDQTPALAWSATAVMVAIASVRLVVHLSFPAMIARDPVRARQAHAVMPLLNGLTLSVVTSFALRWEPAAAAHAALVLVAGIVCATATMVFAIDPVIRLGMPLTVLGPYTLVLVVGLHAADLLMTLLILVFAVYVLRASEHVYRDYWTSQSRGAELSDRAAQLQQLSETDALTGVANRLHVDRQLHEEWARTRRDGDQLSLLLVDVDHFKSVNDRYGHPAGDLCLREIAAALVGSAQRTSDLVARWGGEEFLVLLPDTGPDDAHVVAERMRQAVAALRPLVGSTELRVNCSIGVVSVSGSWMAAHGPAAAVALADDALYTAKRDGRDRISVAVT</sequence>
<feature type="transmembrane region" description="Helical" evidence="2">
    <location>
        <begin position="76"/>
        <end position="94"/>
    </location>
</feature>
<evidence type="ECO:0000256" key="1">
    <source>
        <dbReference type="SAM" id="MobiDB-lite"/>
    </source>
</evidence>
<dbReference type="SUPFAM" id="SSF55073">
    <property type="entry name" value="Nucleotide cyclase"/>
    <property type="match status" value="1"/>
</dbReference>
<dbReference type="FunFam" id="3.30.70.270:FF:000001">
    <property type="entry name" value="Diguanylate cyclase domain protein"/>
    <property type="match status" value="1"/>
</dbReference>
<dbReference type="InterPro" id="IPR043128">
    <property type="entry name" value="Rev_trsase/Diguanyl_cyclase"/>
</dbReference>
<dbReference type="PANTHER" id="PTHR45138:SF9">
    <property type="entry name" value="DIGUANYLATE CYCLASE DGCM-RELATED"/>
    <property type="match status" value="1"/>
</dbReference>
<feature type="transmembrane region" description="Helical" evidence="2">
    <location>
        <begin position="177"/>
        <end position="204"/>
    </location>
</feature>
<keyword evidence="5" id="KW-1185">Reference proteome</keyword>
<feature type="transmembrane region" description="Helical" evidence="2">
    <location>
        <begin position="114"/>
        <end position="132"/>
    </location>
</feature>
<dbReference type="PANTHER" id="PTHR45138">
    <property type="entry name" value="REGULATORY COMPONENTS OF SENSORY TRANSDUCTION SYSTEM"/>
    <property type="match status" value="1"/>
</dbReference>
<name>A0A7K3WIP3_9ACTN</name>
<evidence type="ECO:0000256" key="2">
    <source>
        <dbReference type="SAM" id="Phobius"/>
    </source>
</evidence>
<accession>A0A7K3WIP3</accession>
<feature type="region of interest" description="Disordered" evidence="1">
    <location>
        <begin position="1"/>
        <end position="31"/>
    </location>
</feature>